<reference evidence="2 3" key="1">
    <citation type="submission" date="2019-02" db="EMBL/GenBank/DDBJ databases">
        <authorList>
            <person name="Goldberg S.R."/>
            <person name="Haltli B.A."/>
            <person name="Correa H."/>
            <person name="Russell K.G."/>
        </authorList>
    </citation>
    <scope>NUCLEOTIDE SEQUENCE [LARGE SCALE GENOMIC DNA]</scope>
    <source>
        <strain evidence="2 3">JCM 16186</strain>
    </source>
</reference>
<keyword evidence="3" id="KW-1185">Reference proteome</keyword>
<evidence type="ECO:0000313" key="3">
    <source>
        <dbReference type="Proteomes" id="UP000798808"/>
    </source>
</evidence>
<dbReference type="RefSeq" id="WP_155170203.1">
    <property type="nucleotide sequence ID" value="NZ_BAAAFL010000053.1"/>
</dbReference>
<feature type="transmembrane region" description="Helical" evidence="1">
    <location>
        <begin position="141"/>
        <end position="159"/>
    </location>
</feature>
<dbReference type="InterPro" id="IPR013901">
    <property type="entry name" value="Anthrone_oxy"/>
</dbReference>
<comment type="caution">
    <text evidence="2">The sequence shown here is derived from an EMBL/GenBank/DDBJ whole genome shotgun (WGS) entry which is preliminary data.</text>
</comment>
<evidence type="ECO:0000256" key="1">
    <source>
        <dbReference type="SAM" id="Phobius"/>
    </source>
</evidence>
<keyword evidence="1" id="KW-1133">Transmembrane helix</keyword>
<gene>
    <name evidence="2" type="ORF">E1163_05155</name>
</gene>
<accession>A0ABW9RKF3</accession>
<keyword evidence="1" id="KW-0472">Membrane</keyword>
<dbReference type="Pfam" id="PF08592">
    <property type="entry name" value="Anthrone_oxy"/>
    <property type="match status" value="1"/>
</dbReference>
<name>A0ABW9RKF3_9BACT</name>
<feature type="transmembrane region" description="Helical" evidence="1">
    <location>
        <begin position="54"/>
        <end position="74"/>
    </location>
</feature>
<sequence>MFKILIITSVLLLGLIAGLFYSYSCSVNPGLGRLSDSEYLRAMQSINKAILNPWFFVIFMGTLLLLPLCAWLAYEKYGTDQTFYLLLAAAGIYAFGVFGVTGLGNVPLNEALAKLNIEGSTLEEIRLQRNVFEVPWNRLNLIRTCANLLSLLLALVAVVKN</sequence>
<evidence type="ECO:0000313" key="2">
    <source>
        <dbReference type="EMBL" id="MTI24327.1"/>
    </source>
</evidence>
<organism evidence="2 3">
    <name type="scientific">Fulvivirga kasyanovii</name>
    <dbReference type="NCBI Taxonomy" id="396812"/>
    <lineage>
        <taxon>Bacteria</taxon>
        <taxon>Pseudomonadati</taxon>
        <taxon>Bacteroidota</taxon>
        <taxon>Cytophagia</taxon>
        <taxon>Cytophagales</taxon>
        <taxon>Fulvivirgaceae</taxon>
        <taxon>Fulvivirga</taxon>
    </lineage>
</organism>
<protein>
    <submittedName>
        <fullName evidence="2">DUF1772 domain-containing protein</fullName>
    </submittedName>
</protein>
<keyword evidence="1" id="KW-0812">Transmembrane</keyword>
<proteinExistence type="predicted"/>
<feature type="transmembrane region" description="Helical" evidence="1">
    <location>
        <begin position="83"/>
        <end position="104"/>
    </location>
</feature>
<dbReference type="EMBL" id="SMLW01000397">
    <property type="protein sequence ID" value="MTI24327.1"/>
    <property type="molecule type" value="Genomic_DNA"/>
</dbReference>
<dbReference type="Proteomes" id="UP000798808">
    <property type="component" value="Unassembled WGS sequence"/>
</dbReference>